<evidence type="ECO:0000313" key="2">
    <source>
        <dbReference type="EMBL" id="EMA09971.1"/>
    </source>
</evidence>
<name>M0JLU2_HALVA</name>
<dbReference type="Proteomes" id="UP000011534">
    <property type="component" value="Unassembled WGS sequence"/>
</dbReference>
<keyword evidence="1" id="KW-1133">Transmembrane helix</keyword>
<dbReference type="EMBL" id="AOLQ01000014">
    <property type="protein sequence ID" value="EMA09971.1"/>
    <property type="molecule type" value="Genomic_DNA"/>
</dbReference>
<sequence>MHPCTLSCLRLPHDLLIFFLSWPPSYYYICLLVFFITRVNLRLVCPQAFFCFVYWVAFIGVEVLVSGCVCTCFLHCVSLANDLLIFFLSWPPSYYY</sequence>
<gene>
    <name evidence="2" type="ORF">C437_04920</name>
</gene>
<dbReference type="AlphaFoldDB" id="M0JLU2"/>
<feature type="transmembrane region" description="Helical" evidence="1">
    <location>
        <begin position="15"/>
        <end position="36"/>
    </location>
</feature>
<keyword evidence="1" id="KW-0472">Membrane</keyword>
<keyword evidence="3" id="KW-1185">Reference proteome</keyword>
<evidence type="ECO:0000256" key="1">
    <source>
        <dbReference type="SAM" id="Phobius"/>
    </source>
</evidence>
<protein>
    <submittedName>
        <fullName evidence="2">Uncharacterized protein</fullName>
    </submittedName>
</protein>
<reference evidence="2 3" key="1">
    <citation type="journal article" date="2014" name="PLoS Genet.">
        <title>Phylogenetically driven sequencing of extremely halophilic archaea reveals strategies for static and dynamic osmo-response.</title>
        <authorList>
            <person name="Becker E.A."/>
            <person name="Seitzer P.M."/>
            <person name="Tritt A."/>
            <person name="Larsen D."/>
            <person name="Krusor M."/>
            <person name="Yao A.I."/>
            <person name="Wu D."/>
            <person name="Madern D."/>
            <person name="Eisen J.A."/>
            <person name="Darling A.E."/>
            <person name="Facciotti M.T."/>
        </authorList>
    </citation>
    <scope>NUCLEOTIDE SEQUENCE [LARGE SCALE GENOMIC DNA]</scope>
    <source>
        <strain evidence="2 3">ATCC 29715</strain>
    </source>
</reference>
<accession>M0JLU2</accession>
<keyword evidence="1" id="KW-0812">Transmembrane</keyword>
<feature type="transmembrane region" description="Helical" evidence="1">
    <location>
        <begin position="48"/>
        <end position="80"/>
    </location>
</feature>
<proteinExistence type="predicted"/>
<comment type="caution">
    <text evidence="2">The sequence shown here is derived from an EMBL/GenBank/DDBJ whole genome shotgun (WGS) entry which is preliminary data.</text>
</comment>
<organism evidence="2 3">
    <name type="scientific">Haloarcula vallismortis ATCC 29715</name>
    <dbReference type="NCBI Taxonomy" id="662477"/>
    <lineage>
        <taxon>Archaea</taxon>
        <taxon>Methanobacteriati</taxon>
        <taxon>Methanobacteriota</taxon>
        <taxon>Stenosarchaea group</taxon>
        <taxon>Halobacteria</taxon>
        <taxon>Halobacteriales</taxon>
        <taxon>Haloarculaceae</taxon>
        <taxon>Haloarcula</taxon>
    </lineage>
</organism>
<evidence type="ECO:0000313" key="3">
    <source>
        <dbReference type="Proteomes" id="UP000011534"/>
    </source>
</evidence>